<dbReference type="PANTHER" id="PTHR30466">
    <property type="entry name" value="FLAVIN REDUCTASE"/>
    <property type="match status" value="1"/>
</dbReference>
<feature type="domain" description="Rubredoxin-like" evidence="3">
    <location>
        <begin position="166"/>
        <end position="202"/>
    </location>
</feature>
<dbReference type="InterPro" id="IPR050268">
    <property type="entry name" value="NADH-dep_flavin_reductase"/>
</dbReference>
<dbReference type="GeneID" id="78477592"/>
<protein>
    <recommendedName>
        <fullName evidence="3">Rubredoxin-like domain-containing protein</fullName>
    </recommendedName>
</protein>
<dbReference type="PANTHER" id="PTHR30466:SF1">
    <property type="entry name" value="FMN REDUCTASE (NADH) RUTF"/>
    <property type="match status" value="1"/>
</dbReference>
<evidence type="ECO:0000313" key="5">
    <source>
        <dbReference type="Proteomes" id="UP000069771"/>
    </source>
</evidence>
<dbReference type="SUPFAM" id="SSF50475">
    <property type="entry name" value="FMN-binding split barrel"/>
    <property type="match status" value="1"/>
</dbReference>
<dbReference type="Gene3D" id="2.30.110.10">
    <property type="entry name" value="Electron Transport, Fmn-binding Protein, Chain A"/>
    <property type="match status" value="1"/>
</dbReference>
<accession>A0A140DTE9</accession>
<keyword evidence="2" id="KW-0560">Oxidoreductase</keyword>
<keyword evidence="5" id="KW-1185">Reference proteome</keyword>
<dbReference type="EMBL" id="CP011391">
    <property type="protein sequence ID" value="AMK53926.1"/>
    <property type="molecule type" value="Genomic_DNA"/>
</dbReference>
<gene>
    <name evidence="4" type="ORF">AALO17_07920</name>
</gene>
<reference evidence="4 5" key="1">
    <citation type="journal article" date="2016" name="Gut Pathog.">
        <title>Whole genome sequencing of "Faecalibaculum rodentium" ALO17, isolated from C57BL/6J laboratory mouse feces.</title>
        <authorList>
            <person name="Lim S."/>
            <person name="Chang D.H."/>
            <person name="Ahn S."/>
            <person name="Kim B.C."/>
        </authorList>
    </citation>
    <scope>NUCLEOTIDE SEQUENCE [LARGE SCALE GENOMIC DNA]</scope>
    <source>
        <strain evidence="4 5">Alo17</strain>
    </source>
</reference>
<dbReference type="CDD" id="cd00350">
    <property type="entry name" value="rubredoxin_like"/>
    <property type="match status" value="1"/>
</dbReference>
<evidence type="ECO:0000256" key="1">
    <source>
        <dbReference type="ARBA" id="ARBA00001965"/>
    </source>
</evidence>
<dbReference type="STRING" id="1702221.AALO17_07920"/>
<evidence type="ECO:0000313" key="4">
    <source>
        <dbReference type="EMBL" id="AMK53926.1"/>
    </source>
</evidence>
<evidence type="ECO:0000259" key="3">
    <source>
        <dbReference type="PROSITE" id="PS50903"/>
    </source>
</evidence>
<dbReference type="GO" id="GO:0042602">
    <property type="term" value="F:riboflavin reductase (NADPH) activity"/>
    <property type="evidence" value="ECO:0007669"/>
    <property type="project" value="TreeGrafter"/>
</dbReference>
<proteinExistence type="predicted"/>
<dbReference type="Pfam" id="PF01613">
    <property type="entry name" value="Flavin_Reduct"/>
    <property type="match status" value="1"/>
</dbReference>
<dbReference type="RefSeq" id="WP_067555684.1">
    <property type="nucleotide sequence ID" value="NZ_CAMTBT010000040.1"/>
</dbReference>
<name>A0A140DTE9_9FIRM</name>
<sequence>MFEKEMRNLTYGLFVLSAAADGKSSGCIINTAMQVTDTPLKMAICVNKNSFTGQLIRKSRRFVVSVLDEKADFDIFRHFGFQSGKDVDKFADWKEKAETPDGVPYQTRGANAWIECEVDEEIDLGTHLMYIGFVTNADILSDVPSASYTYYHEHIKPRQEEKKEGRKAWRCIICGYIYEGADLPADFICPWCKHPASDFEPIMI</sequence>
<evidence type="ECO:0000256" key="2">
    <source>
        <dbReference type="ARBA" id="ARBA00023002"/>
    </source>
</evidence>
<dbReference type="InterPro" id="IPR002563">
    <property type="entry name" value="Flavin_Rdtase-like_dom"/>
</dbReference>
<dbReference type="KEGG" id="fro:AALO17_07920"/>
<dbReference type="InterPro" id="IPR024934">
    <property type="entry name" value="Rubredoxin-like_dom"/>
</dbReference>
<dbReference type="GO" id="GO:0010181">
    <property type="term" value="F:FMN binding"/>
    <property type="evidence" value="ECO:0007669"/>
    <property type="project" value="InterPro"/>
</dbReference>
<organism evidence="4 5">
    <name type="scientific">Faecalibaculum rodentium</name>
    <dbReference type="NCBI Taxonomy" id="1702221"/>
    <lineage>
        <taxon>Bacteria</taxon>
        <taxon>Bacillati</taxon>
        <taxon>Bacillota</taxon>
        <taxon>Erysipelotrichia</taxon>
        <taxon>Erysipelotrichales</taxon>
        <taxon>Erysipelotrichaceae</taxon>
        <taxon>Faecalibaculum</taxon>
    </lineage>
</organism>
<dbReference type="AlphaFoldDB" id="A0A140DTE9"/>
<dbReference type="Gene3D" id="2.20.28.10">
    <property type="match status" value="1"/>
</dbReference>
<dbReference type="PROSITE" id="PS50903">
    <property type="entry name" value="RUBREDOXIN_LIKE"/>
    <property type="match status" value="1"/>
</dbReference>
<dbReference type="InterPro" id="IPR048574">
    <property type="entry name" value="RUBY_RBDX"/>
</dbReference>
<dbReference type="InterPro" id="IPR012349">
    <property type="entry name" value="Split_barrel_FMN-bd"/>
</dbReference>
<dbReference type="GO" id="GO:0005506">
    <property type="term" value="F:iron ion binding"/>
    <property type="evidence" value="ECO:0007669"/>
    <property type="project" value="InterPro"/>
</dbReference>
<dbReference type="Proteomes" id="UP000069771">
    <property type="component" value="Chromosome"/>
</dbReference>
<dbReference type="SUPFAM" id="SSF57802">
    <property type="entry name" value="Rubredoxin-like"/>
    <property type="match status" value="1"/>
</dbReference>
<dbReference type="Pfam" id="PF21349">
    <property type="entry name" value="RUBY_RBDX"/>
    <property type="match status" value="1"/>
</dbReference>
<comment type="cofactor">
    <cofactor evidence="1">
        <name>Fe(3+)</name>
        <dbReference type="ChEBI" id="CHEBI:29034"/>
    </cofactor>
</comment>
<dbReference type="OrthoDB" id="9799749at2"/>
<dbReference type="SMART" id="SM00903">
    <property type="entry name" value="Flavin_Reduct"/>
    <property type="match status" value="1"/>
</dbReference>